<evidence type="ECO:0000313" key="3">
    <source>
        <dbReference type="Proteomes" id="UP000248405"/>
    </source>
</evidence>
<dbReference type="EMBL" id="KZ821615">
    <property type="protein sequence ID" value="PYH73962.1"/>
    <property type="molecule type" value="Genomic_DNA"/>
</dbReference>
<dbReference type="GeneID" id="37205850"/>
<organism evidence="2 3">
    <name type="scientific">Aspergillus vadensis (strain CBS 113365 / IMI 142717 / IBT 24658)</name>
    <dbReference type="NCBI Taxonomy" id="1448311"/>
    <lineage>
        <taxon>Eukaryota</taxon>
        <taxon>Fungi</taxon>
        <taxon>Dikarya</taxon>
        <taxon>Ascomycota</taxon>
        <taxon>Pezizomycotina</taxon>
        <taxon>Eurotiomycetes</taxon>
        <taxon>Eurotiomycetidae</taxon>
        <taxon>Eurotiales</taxon>
        <taxon>Aspergillaceae</taxon>
        <taxon>Aspergillus</taxon>
        <taxon>Aspergillus subgen. Circumdati</taxon>
    </lineage>
</organism>
<protein>
    <submittedName>
        <fullName evidence="2">Uncharacterized protein</fullName>
    </submittedName>
</protein>
<gene>
    <name evidence="2" type="ORF">BO88DRAFT_109749</name>
</gene>
<evidence type="ECO:0000313" key="2">
    <source>
        <dbReference type="EMBL" id="PYH73962.1"/>
    </source>
</evidence>
<feature type="region of interest" description="Disordered" evidence="1">
    <location>
        <begin position="71"/>
        <end position="91"/>
    </location>
</feature>
<accession>A0A319D1I0</accession>
<dbReference type="AlphaFoldDB" id="A0A319D1I0"/>
<dbReference type="Proteomes" id="UP000248405">
    <property type="component" value="Unassembled WGS sequence"/>
</dbReference>
<reference evidence="2" key="1">
    <citation type="submission" date="2016-12" db="EMBL/GenBank/DDBJ databases">
        <title>The genomes of Aspergillus section Nigri reveals drivers in fungal speciation.</title>
        <authorList>
            <consortium name="DOE Joint Genome Institute"/>
            <person name="Vesth T.C."/>
            <person name="Nybo J."/>
            <person name="Theobald S."/>
            <person name="Brandl J."/>
            <person name="Frisvad J.C."/>
            <person name="Nielsen K.F."/>
            <person name="Lyhne E.K."/>
            <person name="Kogle M.E."/>
            <person name="Kuo A."/>
            <person name="Riley R."/>
            <person name="Clum A."/>
            <person name="Nolan M."/>
            <person name="Lipzen A."/>
            <person name="Salamov A."/>
            <person name="Henrissat B."/>
            <person name="Wiebenga A."/>
            <person name="De Vries R.P."/>
            <person name="Grigoriev I.V."/>
            <person name="Mortensen U.H."/>
            <person name="Andersen M.R."/>
            <person name="Baker S.E."/>
        </authorList>
    </citation>
    <scope>NUCLEOTIDE SEQUENCE [LARGE SCALE GENOMIC DNA]</scope>
    <source>
        <strain evidence="2">CBS 113365</strain>
    </source>
</reference>
<keyword evidence="3" id="KW-1185">Reference proteome</keyword>
<name>A0A319D1I0_ASPVC</name>
<evidence type="ECO:0000256" key="1">
    <source>
        <dbReference type="SAM" id="MobiDB-lite"/>
    </source>
</evidence>
<sequence length="91" mass="10279">MGLPYHPLKEGASHWWSAHSERSPLDMARPRVTPDRHVSHVESLGPDLLLLHASRDMWIRAVGYYYQESLTSGPRPCLKHLSHRASDPGAT</sequence>
<proteinExistence type="predicted"/>
<dbReference type="RefSeq" id="XP_025567756.1">
    <property type="nucleotide sequence ID" value="XM_025701258.1"/>
</dbReference>